<dbReference type="EMBL" id="MDTQ01000001">
    <property type="protein sequence ID" value="ODC05221.1"/>
    <property type="molecule type" value="Genomic_DNA"/>
</dbReference>
<dbReference type="SUPFAM" id="SSF103190">
    <property type="entry name" value="Sensory domain-like"/>
    <property type="match status" value="1"/>
</dbReference>
<accession>A0A1E2VE10</accession>
<comment type="caution">
    <text evidence="1">The sequence shown here is derived from an EMBL/GenBank/DDBJ whole genome shotgun (WGS) entry which is preliminary data.</text>
</comment>
<protein>
    <recommendedName>
        <fullName evidence="3">Cache domain-containing protein</fullName>
    </recommendedName>
</protein>
<gene>
    <name evidence="1" type="ORF">BFW38_05655</name>
</gene>
<sequence length="167" mass="18889">MASTAQAEEAPESLKSVLLELHQWDQDPVLIAAIEEQNAKNVSIEQIKQRDHQWMATSDVDDFMNQLMNNEAAQHLFELESSQPYFLEMFLTANQGENVAMTNKTSDYWQGDEAKFTQAQTPGQLYVSDVEYDDSTMTYLVQVSIPMLKNDQVIGVLVVGINLDELP</sequence>
<dbReference type="CDD" id="cd18773">
    <property type="entry name" value="PDC1_HK_sensor"/>
    <property type="match status" value="1"/>
</dbReference>
<dbReference type="STRING" id="197479.BFW38_05655"/>
<proteinExistence type="predicted"/>
<keyword evidence="2" id="KW-1185">Reference proteome</keyword>
<evidence type="ECO:0000313" key="1">
    <source>
        <dbReference type="EMBL" id="ODC05221.1"/>
    </source>
</evidence>
<reference evidence="1 2" key="1">
    <citation type="submission" date="2016-08" db="EMBL/GenBank/DDBJ databases">
        <authorList>
            <person name="Seilhamer J.J."/>
        </authorList>
    </citation>
    <scope>NUCLEOTIDE SEQUENCE [LARGE SCALE GENOMIC DNA]</scope>
    <source>
        <strain evidence="1 2">PH27A</strain>
    </source>
</reference>
<dbReference type="Gene3D" id="3.30.450.20">
    <property type="entry name" value="PAS domain"/>
    <property type="match status" value="1"/>
</dbReference>
<dbReference type="InterPro" id="IPR029151">
    <property type="entry name" value="Sensor-like_sf"/>
</dbReference>
<evidence type="ECO:0000313" key="2">
    <source>
        <dbReference type="Proteomes" id="UP000094291"/>
    </source>
</evidence>
<dbReference type="Proteomes" id="UP000094291">
    <property type="component" value="Unassembled WGS sequence"/>
</dbReference>
<name>A0A1E2VE10_9GAMM</name>
<evidence type="ECO:0008006" key="3">
    <source>
        <dbReference type="Google" id="ProtNLM"/>
    </source>
</evidence>
<organism evidence="1 2">
    <name type="scientific">Terasakiispira papahanaumokuakeensis</name>
    <dbReference type="NCBI Taxonomy" id="197479"/>
    <lineage>
        <taxon>Bacteria</taxon>
        <taxon>Pseudomonadati</taxon>
        <taxon>Pseudomonadota</taxon>
        <taxon>Gammaproteobacteria</taxon>
        <taxon>Oceanospirillales</taxon>
        <taxon>Terasakiispira</taxon>
    </lineage>
</organism>
<dbReference type="Pfam" id="PF22673">
    <property type="entry name" value="MCP-like_PDC_1"/>
    <property type="match status" value="1"/>
</dbReference>
<dbReference type="AlphaFoldDB" id="A0A1E2VE10"/>